<evidence type="ECO:0000256" key="2">
    <source>
        <dbReference type="SAM" id="MobiDB-lite"/>
    </source>
</evidence>
<dbReference type="OrthoDB" id="1906396at2759"/>
<sequence>MSRQAHLPPRCPDQKKTVTRPAYGPVSPTLCSIELHPGAPRHHKSISQSSIFEEQPAWLNDLLSDSDSDSSGILHRRSASDSFTLFDGLGPLPSLDQLDGLNTPDSCEPENEFESGCAYGPISPRRKDNVAFPENAIVSALSEYVLQSPLQHWDASMCVSGTAQPNSIGGALASASGTNTETKLMKRHPGQRSRVRKLQYIAELERTIDILQNLESDLAVRVTSLYERRLALSMENNTLKQQVVRLQKERFNVEGEYHSLKKEYERLKMSLAYSSTTSKLHGLSNSAADLACSGDIWQTLDMGKLDLS</sequence>
<accession>A0A8S0QW72</accession>
<dbReference type="InterPro" id="IPR044797">
    <property type="entry name" value="At4g06598-like"/>
</dbReference>
<dbReference type="PANTHER" id="PTHR46835:SF4">
    <property type="entry name" value="B-ZIP PROTEIN"/>
    <property type="match status" value="1"/>
</dbReference>
<dbReference type="AlphaFoldDB" id="A0A8S0QW72"/>
<dbReference type="PANTHER" id="PTHR46835">
    <property type="entry name" value="BASIC-LEUCINE ZIPPER (BZIP) TRANSCRIPTION FACTOR FAMILY PROTEIN-RELATED"/>
    <property type="match status" value="1"/>
</dbReference>
<evidence type="ECO:0008006" key="5">
    <source>
        <dbReference type="Google" id="ProtNLM"/>
    </source>
</evidence>
<gene>
    <name evidence="3" type="ORF">OLEA9_A114735</name>
</gene>
<dbReference type="Gramene" id="OE9A114735T4">
    <property type="protein sequence ID" value="OE9A114735C4"/>
    <property type="gene ID" value="OE9A114735"/>
</dbReference>
<dbReference type="Gramene" id="OE9A114735T6">
    <property type="protein sequence ID" value="OE9A114735C6"/>
    <property type="gene ID" value="OE9A114735"/>
</dbReference>
<feature type="region of interest" description="Disordered" evidence="2">
    <location>
        <begin position="1"/>
        <end position="23"/>
    </location>
</feature>
<dbReference type="CDD" id="cd14703">
    <property type="entry name" value="bZIP_plant_RF2"/>
    <property type="match status" value="1"/>
</dbReference>
<dbReference type="GO" id="GO:0003700">
    <property type="term" value="F:DNA-binding transcription factor activity"/>
    <property type="evidence" value="ECO:0007669"/>
    <property type="project" value="InterPro"/>
</dbReference>
<dbReference type="Proteomes" id="UP000594638">
    <property type="component" value="Unassembled WGS sequence"/>
</dbReference>
<reference evidence="3 4" key="1">
    <citation type="submission" date="2019-12" db="EMBL/GenBank/DDBJ databases">
        <authorList>
            <person name="Alioto T."/>
            <person name="Alioto T."/>
            <person name="Gomez Garrido J."/>
        </authorList>
    </citation>
    <scope>NUCLEOTIDE SEQUENCE [LARGE SCALE GENOMIC DNA]</scope>
</reference>
<dbReference type="InterPro" id="IPR044759">
    <property type="entry name" value="bZIP_RF2"/>
</dbReference>
<dbReference type="EMBL" id="CACTIH010001959">
    <property type="protein sequence ID" value="CAA2970015.1"/>
    <property type="molecule type" value="Genomic_DNA"/>
</dbReference>
<protein>
    <recommendedName>
        <fullName evidence="5">BZIP domain-containing protein</fullName>
    </recommendedName>
</protein>
<evidence type="ECO:0000313" key="4">
    <source>
        <dbReference type="Proteomes" id="UP000594638"/>
    </source>
</evidence>
<organism evidence="3 4">
    <name type="scientific">Olea europaea subsp. europaea</name>
    <dbReference type="NCBI Taxonomy" id="158383"/>
    <lineage>
        <taxon>Eukaryota</taxon>
        <taxon>Viridiplantae</taxon>
        <taxon>Streptophyta</taxon>
        <taxon>Embryophyta</taxon>
        <taxon>Tracheophyta</taxon>
        <taxon>Spermatophyta</taxon>
        <taxon>Magnoliopsida</taxon>
        <taxon>eudicotyledons</taxon>
        <taxon>Gunneridae</taxon>
        <taxon>Pentapetalae</taxon>
        <taxon>asterids</taxon>
        <taxon>lamiids</taxon>
        <taxon>Lamiales</taxon>
        <taxon>Oleaceae</taxon>
        <taxon>Oleeae</taxon>
        <taxon>Olea</taxon>
    </lineage>
</organism>
<keyword evidence="4" id="KW-1185">Reference proteome</keyword>
<proteinExistence type="predicted"/>
<comment type="caution">
    <text evidence="3">The sequence shown here is derived from an EMBL/GenBank/DDBJ whole genome shotgun (WGS) entry which is preliminary data.</text>
</comment>
<dbReference type="Gramene" id="OE9A114735T1">
    <property type="protein sequence ID" value="OE9A114735C1"/>
    <property type="gene ID" value="OE9A114735"/>
</dbReference>
<keyword evidence="1" id="KW-0175">Coiled coil</keyword>
<evidence type="ECO:0000313" key="3">
    <source>
        <dbReference type="EMBL" id="CAA2970015.1"/>
    </source>
</evidence>
<feature type="coiled-coil region" evidence="1">
    <location>
        <begin position="201"/>
        <end position="263"/>
    </location>
</feature>
<dbReference type="Gramene" id="OE9A114735T2">
    <property type="protein sequence ID" value="OE9A114735C2"/>
    <property type="gene ID" value="OE9A114735"/>
</dbReference>
<dbReference type="Gramene" id="OE9A114735T3">
    <property type="protein sequence ID" value="OE9A114735C3"/>
    <property type="gene ID" value="OE9A114735"/>
</dbReference>
<evidence type="ECO:0000256" key="1">
    <source>
        <dbReference type="SAM" id="Coils"/>
    </source>
</evidence>
<name>A0A8S0QW72_OLEEU</name>
<dbReference type="GO" id="GO:0005634">
    <property type="term" value="C:nucleus"/>
    <property type="evidence" value="ECO:0007669"/>
    <property type="project" value="UniProtKB-ARBA"/>
</dbReference>